<gene>
    <name evidence="1" type="ORF">TRIATDRAFT_84140</name>
</gene>
<sequence>MDGKVAWMPFPPYMSRGKSENIRLGAIIANPFRPNEVLTTVNNSLLDAFYPRITEKQQINRFFTWFAGLTAPSFWRSCWEHFSSGMSMLSINKEKYTRFELEASVLVTKEFAEDPKQTEVVSRLESPTVHQYVNEPTWLSLGLWSRENPVYMITGLKFAKGKVVCRNMNVEINELRFRHGIADPITWIDPKQEGSSVHQWEKDEETIVAYKLLKIEKNHQRKNDSDDELILTEATVKGSECFY</sequence>
<accession>G9P582</accession>
<organism evidence="1 2">
    <name type="scientific">Hypocrea atroviridis (strain ATCC 20476 / IMI 206040)</name>
    <name type="common">Trichoderma atroviride</name>
    <dbReference type="NCBI Taxonomy" id="452589"/>
    <lineage>
        <taxon>Eukaryota</taxon>
        <taxon>Fungi</taxon>
        <taxon>Dikarya</taxon>
        <taxon>Ascomycota</taxon>
        <taxon>Pezizomycotina</taxon>
        <taxon>Sordariomycetes</taxon>
        <taxon>Hypocreomycetidae</taxon>
        <taxon>Hypocreales</taxon>
        <taxon>Hypocreaceae</taxon>
        <taxon>Trichoderma</taxon>
    </lineage>
</organism>
<keyword evidence="2" id="KW-1185">Reference proteome</keyword>
<protein>
    <submittedName>
        <fullName evidence="1">Uncharacterized protein</fullName>
    </submittedName>
</protein>
<evidence type="ECO:0000313" key="1">
    <source>
        <dbReference type="EMBL" id="EHK42108.1"/>
    </source>
</evidence>
<dbReference type="HOGENOM" id="CLU_1142719_0_0_1"/>
<name>G9P582_HYPAI</name>
<dbReference type="GeneID" id="25785801"/>
<dbReference type="EMBL" id="ABDG02000027">
    <property type="protein sequence ID" value="EHK42108.1"/>
    <property type="molecule type" value="Genomic_DNA"/>
</dbReference>
<proteinExistence type="predicted"/>
<reference evidence="1 2" key="1">
    <citation type="journal article" date="2011" name="Genome Biol.">
        <title>Comparative genome sequence analysis underscores mycoparasitism as the ancestral life style of Trichoderma.</title>
        <authorList>
            <person name="Kubicek C.P."/>
            <person name="Herrera-Estrella A."/>
            <person name="Seidl-Seiboth V."/>
            <person name="Martinez D.A."/>
            <person name="Druzhinina I.S."/>
            <person name="Thon M."/>
            <person name="Zeilinger S."/>
            <person name="Casas-Flores S."/>
            <person name="Horwitz B.A."/>
            <person name="Mukherjee P.K."/>
            <person name="Mukherjee M."/>
            <person name="Kredics L."/>
            <person name="Alcaraz L.D."/>
            <person name="Aerts A."/>
            <person name="Antal Z."/>
            <person name="Atanasova L."/>
            <person name="Cervantes-Badillo M.G."/>
            <person name="Challacombe J."/>
            <person name="Chertkov O."/>
            <person name="McCluskey K."/>
            <person name="Coulpier F."/>
            <person name="Deshpande N."/>
            <person name="von Doehren H."/>
            <person name="Ebbole D.J."/>
            <person name="Esquivel-Naranjo E.U."/>
            <person name="Fekete E."/>
            <person name="Flipphi M."/>
            <person name="Glaser F."/>
            <person name="Gomez-Rodriguez E.Y."/>
            <person name="Gruber S."/>
            <person name="Han C."/>
            <person name="Henrissat B."/>
            <person name="Hermosa R."/>
            <person name="Hernandez-Onate M."/>
            <person name="Karaffa L."/>
            <person name="Kosti I."/>
            <person name="Le Crom S."/>
            <person name="Lindquist E."/>
            <person name="Lucas S."/>
            <person name="Luebeck M."/>
            <person name="Luebeck P.S."/>
            <person name="Margeot A."/>
            <person name="Metz B."/>
            <person name="Misra M."/>
            <person name="Nevalainen H."/>
            <person name="Omann M."/>
            <person name="Packer N."/>
            <person name="Perrone G."/>
            <person name="Uresti-Rivera E.E."/>
            <person name="Salamov A."/>
            <person name="Schmoll M."/>
            <person name="Seiboth B."/>
            <person name="Shapiro H."/>
            <person name="Sukno S."/>
            <person name="Tamayo-Ramos J.A."/>
            <person name="Tisch D."/>
            <person name="Wiest A."/>
            <person name="Wilkinson H.H."/>
            <person name="Zhang M."/>
            <person name="Coutinho P.M."/>
            <person name="Kenerley C.M."/>
            <person name="Monte E."/>
            <person name="Baker S.E."/>
            <person name="Grigoriev I.V."/>
        </authorList>
    </citation>
    <scope>NUCLEOTIDE SEQUENCE [LARGE SCALE GENOMIC DNA]</scope>
    <source>
        <strain evidence="2">ATCC 20476 / IMI 206040</strain>
    </source>
</reference>
<dbReference type="KEGG" id="tatv:25785801"/>
<dbReference type="Proteomes" id="UP000005426">
    <property type="component" value="Unassembled WGS sequence"/>
</dbReference>
<dbReference type="AlphaFoldDB" id="G9P582"/>
<dbReference type="OrthoDB" id="4500473at2759"/>
<evidence type="ECO:0000313" key="2">
    <source>
        <dbReference type="Proteomes" id="UP000005426"/>
    </source>
</evidence>
<comment type="caution">
    <text evidence="1">The sequence shown here is derived from an EMBL/GenBank/DDBJ whole genome shotgun (WGS) entry which is preliminary data.</text>
</comment>